<reference evidence="2" key="1">
    <citation type="submission" date="2020-08" db="EMBL/GenBank/DDBJ databases">
        <title>Plant Genome Project.</title>
        <authorList>
            <person name="Zhang R.-G."/>
        </authorList>
    </citation>
    <scope>NUCLEOTIDE SEQUENCE</scope>
    <source>
        <strain evidence="2">WSP0</strain>
        <tissue evidence="2">Leaf</tissue>
    </source>
</reference>
<comment type="caution">
    <text evidence="2">The sequence shown here is derived from an EMBL/GenBank/DDBJ whole genome shotgun (WGS) entry which is preliminary data.</text>
</comment>
<evidence type="ECO:0000313" key="3">
    <source>
        <dbReference type="Proteomes" id="UP000823749"/>
    </source>
</evidence>
<dbReference type="EMBL" id="JACTNZ010000009">
    <property type="protein sequence ID" value="KAG5532302.1"/>
    <property type="molecule type" value="Genomic_DNA"/>
</dbReference>
<keyword evidence="3" id="KW-1185">Reference proteome</keyword>
<dbReference type="Proteomes" id="UP000823749">
    <property type="component" value="Chromosome 9"/>
</dbReference>
<proteinExistence type="predicted"/>
<evidence type="ECO:0000256" key="1">
    <source>
        <dbReference type="SAM" id="MobiDB-lite"/>
    </source>
</evidence>
<sequence>MANSLMLLSRVNAAASRMFACQMCNRKFPSFQALDNGRRLPPCSGAEKAKDARVLYLRAGVRDRAGAWAPSHHRRKGKGPAQFGAIGW</sequence>
<evidence type="ECO:0000313" key="2">
    <source>
        <dbReference type="EMBL" id="KAG5532302.1"/>
    </source>
</evidence>
<accession>A0AAV6IU08</accession>
<organism evidence="2 3">
    <name type="scientific">Rhododendron griersonianum</name>
    <dbReference type="NCBI Taxonomy" id="479676"/>
    <lineage>
        <taxon>Eukaryota</taxon>
        <taxon>Viridiplantae</taxon>
        <taxon>Streptophyta</taxon>
        <taxon>Embryophyta</taxon>
        <taxon>Tracheophyta</taxon>
        <taxon>Spermatophyta</taxon>
        <taxon>Magnoliopsida</taxon>
        <taxon>eudicotyledons</taxon>
        <taxon>Gunneridae</taxon>
        <taxon>Pentapetalae</taxon>
        <taxon>asterids</taxon>
        <taxon>Ericales</taxon>
        <taxon>Ericaceae</taxon>
        <taxon>Ericoideae</taxon>
        <taxon>Rhodoreae</taxon>
        <taxon>Rhododendron</taxon>
    </lineage>
</organism>
<gene>
    <name evidence="2" type="ORF">RHGRI_026811</name>
</gene>
<name>A0AAV6IU08_9ERIC</name>
<dbReference type="AlphaFoldDB" id="A0AAV6IU08"/>
<feature type="region of interest" description="Disordered" evidence="1">
    <location>
        <begin position="67"/>
        <end position="88"/>
    </location>
</feature>
<protein>
    <submittedName>
        <fullName evidence="2">Uncharacterized protein</fullName>
    </submittedName>
</protein>